<comment type="caution">
    <text evidence="2">The sequence shown here is derived from an EMBL/GenBank/DDBJ whole genome shotgun (WGS) entry which is preliminary data.</text>
</comment>
<dbReference type="AlphaFoldDB" id="A0A1V6SUI5"/>
<proteinExistence type="predicted"/>
<protein>
    <recommendedName>
        <fullName evidence="1">NAD-dependent epimerase/dehydratase domain-containing protein</fullName>
    </recommendedName>
</protein>
<sequence>MVHDASDPSNGGPFEQKTFIASGSLILVTGANGYIASHVVDQLLQLGYNVGGTASDVSFNPDPYVVIPSAIENVLICSRQRQGNHQFEGWNNESVRARAAWDPDTPSELKPVLVYSASKTEAERKAWEWVRLNKPSCGFNSVLPSMNRLLEWFGNVVDTARLHIIATLDIEVESEHLWACAAPMNWAQVIGILQNLRPSNTLIPTAPTEEPKDYTEIVRSRLALQLLRIRLDLA</sequence>
<gene>
    <name evidence="2" type="ORF">PENFLA_c023G04025</name>
</gene>
<dbReference type="InterPro" id="IPR001509">
    <property type="entry name" value="Epimerase_deHydtase"/>
</dbReference>
<reference evidence="3" key="1">
    <citation type="journal article" date="2017" name="Nat. Microbiol.">
        <title>Global analysis of biosynthetic gene clusters reveals vast potential of secondary metabolite production in Penicillium species.</title>
        <authorList>
            <person name="Nielsen J.C."/>
            <person name="Grijseels S."/>
            <person name="Prigent S."/>
            <person name="Ji B."/>
            <person name="Dainat J."/>
            <person name="Nielsen K.F."/>
            <person name="Frisvad J.C."/>
            <person name="Workman M."/>
            <person name="Nielsen J."/>
        </authorList>
    </citation>
    <scope>NUCLEOTIDE SEQUENCE [LARGE SCALE GENOMIC DNA]</scope>
    <source>
        <strain evidence="3">IBT 14082</strain>
    </source>
</reference>
<dbReference type="EMBL" id="MLQL01000023">
    <property type="protein sequence ID" value="OQE17696.1"/>
    <property type="molecule type" value="Genomic_DNA"/>
</dbReference>
<keyword evidence="3" id="KW-1185">Reference proteome</keyword>
<evidence type="ECO:0000313" key="3">
    <source>
        <dbReference type="Proteomes" id="UP000191342"/>
    </source>
</evidence>
<dbReference type="STRING" id="254877.A0A1V6SUI5"/>
<dbReference type="Gene3D" id="3.40.50.720">
    <property type="entry name" value="NAD(P)-binding Rossmann-like Domain"/>
    <property type="match status" value="3"/>
</dbReference>
<feature type="domain" description="NAD-dependent epimerase/dehydratase" evidence="1">
    <location>
        <begin position="26"/>
        <end position="57"/>
    </location>
</feature>
<name>A0A1V6SUI5_9EURO</name>
<organism evidence="2 3">
    <name type="scientific">Penicillium flavigenum</name>
    <dbReference type="NCBI Taxonomy" id="254877"/>
    <lineage>
        <taxon>Eukaryota</taxon>
        <taxon>Fungi</taxon>
        <taxon>Dikarya</taxon>
        <taxon>Ascomycota</taxon>
        <taxon>Pezizomycotina</taxon>
        <taxon>Eurotiomycetes</taxon>
        <taxon>Eurotiomycetidae</taxon>
        <taxon>Eurotiales</taxon>
        <taxon>Aspergillaceae</taxon>
        <taxon>Penicillium</taxon>
    </lineage>
</organism>
<dbReference type="Pfam" id="PF01370">
    <property type="entry name" value="Epimerase"/>
    <property type="match status" value="1"/>
</dbReference>
<dbReference type="SUPFAM" id="SSF51735">
    <property type="entry name" value="NAD(P)-binding Rossmann-fold domains"/>
    <property type="match status" value="1"/>
</dbReference>
<dbReference type="OrthoDB" id="2735536at2759"/>
<dbReference type="InterPro" id="IPR036291">
    <property type="entry name" value="NAD(P)-bd_dom_sf"/>
</dbReference>
<dbReference type="Proteomes" id="UP000191342">
    <property type="component" value="Unassembled WGS sequence"/>
</dbReference>
<accession>A0A1V6SUI5</accession>
<evidence type="ECO:0000259" key="1">
    <source>
        <dbReference type="Pfam" id="PF01370"/>
    </source>
</evidence>
<evidence type="ECO:0000313" key="2">
    <source>
        <dbReference type="EMBL" id="OQE17696.1"/>
    </source>
</evidence>